<dbReference type="EMBL" id="JBHRTL010000004">
    <property type="protein sequence ID" value="MFC3154415.1"/>
    <property type="molecule type" value="Genomic_DNA"/>
</dbReference>
<keyword evidence="2" id="KW-0732">Signal</keyword>
<gene>
    <name evidence="4" type="ORF">ACFOEB_04300</name>
</gene>
<evidence type="ECO:0000313" key="4">
    <source>
        <dbReference type="EMBL" id="MFC3154415.1"/>
    </source>
</evidence>
<keyword evidence="4" id="KW-0378">Hydrolase</keyword>
<accession>A0ABV7HQQ5</accession>
<feature type="domain" description="M23ase beta-sheet core" evidence="3">
    <location>
        <begin position="294"/>
        <end position="387"/>
    </location>
</feature>
<dbReference type="Gene3D" id="2.70.70.10">
    <property type="entry name" value="Glucose Permease (Domain IIA)"/>
    <property type="match status" value="1"/>
</dbReference>
<evidence type="ECO:0000313" key="5">
    <source>
        <dbReference type="Proteomes" id="UP001595548"/>
    </source>
</evidence>
<protein>
    <submittedName>
        <fullName evidence="4">Murein hydrolase activator EnvC family protein</fullName>
    </submittedName>
</protein>
<evidence type="ECO:0000256" key="1">
    <source>
        <dbReference type="SAM" id="Coils"/>
    </source>
</evidence>
<keyword evidence="5" id="KW-1185">Reference proteome</keyword>
<keyword evidence="1" id="KW-0175">Coiled coil</keyword>
<feature type="chain" id="PRO_5046477022" evidence="2">
    <location>
        <begin position="37"/>
        <end position="394"/>
    </location>
</feature>
<dbReference type="InterPro" id="IPR016047">
    <property type="entry name" value="M23ase_b-sheet_dom"/>
</dbReference>
<dbReference type="InterPro" id="IPR011055">
    <property type="entry name" value="Dup_hybrid_motif"/>
</dbReference>
<dbReference type="GO" id="GO:0016787">
    <property type="term" value="F:hydrolase activity"/>
    <property type="evidence" value="ECO:0007669"/>
    <property type="project" value="UniProtKB-KW"/>
</dbReference>
<name>A0ABV7HQQ5_9GAMM</name>
<dbReference type="Proteomes" id="UP001595548">
    <property type="component" value="Unassembled WGS sequence"/>
</dbReference>
<evidence type="ECO:0000259" key="3">
    <source>
        <dbReference type="Pfam" id="PF01551"/>
    </source>
</evidence>
<organism evidence="4 5">
    <name type="scientific">Gilvimarinus japonicus</name>
    <dbReference type="NCBI Taxonomy" id="1796469"/>
    <lineage>
        <taxon>Bacteria</taxon>
        <taxon>Pseudomonadati</taxon>
        <taxon>Pseudomonadota</taxon>
        <taxon>Gammaproteobacteria</taxon>
        <taxon>Cellvibrionales</taxon>
        <taxon>Cellvibrionaceae</taxon>
        <taxon>Gilvimarinus</taxon>
    </lineage>
</organism>
<dbReference type="PANTHER" id="PTHR21666">
    <property type="entry name" value="PEPTIDASE-RELATED"/>
    <property type="match status" value="1"/>
</dbReference>
<proteinExistence type="predicted"/>
<dbReference type="PANTHER" id="PTHR21666:SF270">
    <property type="entry name" value="MUREIN HYDROLASE ACTIVATOR ENVC"/>
    <property type="match status" value="1"/>
</dbReference>
<dbReference type="Pfam" id="PF01551">
    <property type="entry name" value="Peptidase_M23"/>
    <property type="match status" value="1"/>
</dbReference>
<dbReference type="SUPFAM" id="SSF51261">
    <property type="entry name" value="Duplicated hybrid motif"/>
    <property type="match status" value="1"/>
</dbReference>
<dbReference type="InterPro" id="IPR050570">
    <property type="entry name" value="Cell_wall_metabolism_enzyme"/>
</dbReference>
<dbReference type="Gene3D" id="6.10.250.3150">
    <property type="match status" value="1"/>
</dbReference>
<sequence length="394" mass="43742">MQVLTAKTLAPGYRALGLLCLLAVCCAPFMAAPALAADDAAEYQKKLEALRDNIEQLKKELDEVKGQRGQLQKDLEKSETHIGELEEKVETIGDEIKAQDADLQSLQQRQRELESSRQVQRTQIASQVRSAYQSGPQSPLRLLLNQQSPERITRLSKYHDYLLAARNDKLKSYLATLAKLDQLEPEIIARRDSLRERRDQLSERQRQLNAQQQERTATLAKLAKVIDSKDAKLVAERQDGKRLQALLDEMTATIGQAAPAGVAFSGSRGKLPWPADGKLRHRYGSDRVGNQLAWEGVVIDARAGSPVLAVHSGRVIFAEYLRGHGLLIIVDHGEGYMSLYAHNQTLLKRPGDRVNGGEVIARVGNSGGQSYSGLYFEIRHNGQPTNPSTWLARA</sequence>
<comment type="caution">
    <text evidence="4">The sequence shown here is derived from an EMBL/GenBank/DDBJ whole genome shotgun (WGS) entry which is preliminary data.</text>
</comment>
<dbReference type="RefSeq" id="WP_382414653.1">
    <property type="nucleotide sequence ID" value="NZ_AP031500.1"/>
</dbReference>
<dbReference type="CDD" id="cd12797">
    <property type="entry name" value="M23_peptidase"/>
    <property type="match status" value="1"/>
</dbReference>
<reference evidence="5" key="1">
    <citation type="journal article" date="2019" name="Int. J. Syst. Evol. Microbiol.">
        <title>The Global Catalogue of Microorganisms (GCM) 10K type strain sequencing project: providing services to taxonomists for standard genome sequencing and annotation.</title>
        <authorList>
            <consortium name="The Broad Institute Genomics Platform"/>
            <consortium name="The Broad Institute Genome Sequencing Center for Infectious Disease"/>
            <person name="Wu L."/>
            <person name="Ma J."/>
        </authorList>
    </citation>
    <scope>NUCLEOTIDE SEQUENCE [LARGE SCALE GENOMIC DNA]</scope>
    <source>
        <strain evidence="5">KCTC 52141</strain>
    </source>
</reference>
<feature type="coiled-coil region" evidence="1">
    <location>
        <begin position="40"/>
        <end position="123"/>
    </location>
</feature>
<feature type="signal peptide" evidence="2">
    <location>
        <begin position="1"/>
        <end position="36"/>
    </location>
</feature>
<evidence type="ECO:0000256" key="2">
    <source>
        <dbReference type="SAM" id="SignalP"/>
    </source>
</evidence>